<dbReference type="InterPro" id="IPR000276">
    <property type="entry name" value="GPCR_Rhodpsn"/>
</dbReference>
<dbReference type="PRINTS" id="PR00237">
    <property type="entry name" value="GPCRRHODOPSN"/>
</dbReference>
<keyword evidence="3 11" id="KW-1133">Transmembrane helix</keyword>
<dbReference type="PANTHER" id="PTHR24232">
    <property type="entry name" value="G-PROTEIN COUPLED RECEPTOR"/>
    <property type="match status" value="1"/>
</dbReference>
<proteinExistence type="predicted"/>
<evidence type="ECO:0000256" key="7">
    <source>
        <dbReference type="ARBA" id="ARBA00023180"/>
    </source>
</evidence>
<dbReference type="AlphaFoldDB" id="A0AAV2ML99"/>
<dbReference type="InterPro" id="IPR017452">
    <property type="entry name" value="GPCR_Rhodpsn_7TM"/>
</dbReference>
<evidence type="ECO:0000256" key="8">
    <source>
        <dbReference type="ARBA" id="ARBA00023224"/>
    </source>
</evidence>
<dbReference type="Pfam" id="PF00001">
    <property type="entry name" value="7tm_1"/>
    <property type="match status" value="1"/>
</dbReference>
<keyword evidence="5 11" id="KW-0472">Membrane</keyword>
<evidence type="ECO:0000256" key="6">
    <source>
        <dbReference type="ARBA" id="ARBA00023170"/>
    </source>
</evidence>
<dbReference type="Gene3D" id="1.20.1070.10">
    <property type="entry name" value="Rhodopsin 7-helix transmembrane proteins"/>
    <property type="match status" value="1"/>
</dbReference>
<feature type="domain" description="G-protein coupled receptors family 1 profile" evidence="12">
    <location>
        <begin position="36"/>
        <end position="147"/>
    </location>
</feature>
<dbReference type="GO" id="GO:0007200">
    <property type="term" value="P:phospholipase C-activating G protein-coupled receptor signaling pathway"/>
    <property type="evidence" value="ECO:0007669"/>
    <property type="project" value="TreeGrafter"/>
</dbReference>
<feature type="region of interest" description="Disordered" evidence="10">
    <location>
        <begin position="498"/>
        <end position="528"/>
    </location>
</feature>
<evidence type="ECO:0000256" key="3">
    <source>
        <dbReference type="ARBA" id="ARBA00022989"/>
    </source>
</evidence>
<keyword evidence="7" id="KW-0325">Glycoprotein</keyword>
<organism evidence="13 14">
    <name type="scientific">Knipowitschia caucasica</name>
    <name type="common">Caucasian dwarf goby</name>
    <name type="synonym">Pomatoschistus caucasicus</name>
    <dbReference type="NCBI Taxonomy" id="637954"/>
    <lineage>
        <taxon>Eukaryota</taxon>
        <taxon>Metazoa</taxon>
        <taxon>Chordata</taxon>
        <taxon>Craniata</taxon>
        <taxon>Vertebrata</taxon>
        <taxon>Euteleostomi</taxon>
        <taxon>Actinopterygii</taxon>
        <taxon>Neopterygii</taxon>
        <taxon>Teleostei</taxon>
        <taxon>Neoteleostei</taxon>
        <taxon>Acanthomorphata</taxon>
        <taxon>Gobiaria</taxon>
        <taxon>Gobiiformes</taxon>
        <taxon>Gobioidei</taxon>
        <taxon>Gobiidae</taxon>
        <taxon>Gobiinae</taxon>
        <taxon>Knipowitschia</taxon>
    </lineage>
</organism>
<reference evidence="13 14" key="1">
    <citation type="submission" date="2024-04" db="EMBL/GenBank/DDBJ databases">
        <authorList>
            <person name="Waldvogel A.-M."/>
            <person name="Schoenle A."/>
        </authorList>
    </citation>
    <scope>NUCLEOTIDE SEQUENCE [LARGE SCALE GENOMIC DNA]</scope>
</reference>
<comment type="subcellular location">
    <subcellularLocation>
        <location evidence="1">Membrane</location>
        <topology evidence="1">Multi-pass membrane protein</topology>
    </subcellularLocation>
</comment>
<dbReference type="SUPFAM" id="SSF81321">
    <property type="entry name" value="Family A G protein-coupled receptor-like"/>
    <property type="match status" value="1"/>
</dbReference>
<keyword evidence="6" id="KW-0675">Receptor</keyword>
<dbReference type="EMBL" id="OZ035830">
    <property type="protein sequence ID" value="CAL1614080.1"/>
    <property type="molecule type" value="Genomic_DNA"/>
</dbReference>
<evidence type="ECO:0000256" key="10">
    <source>
        <dbReference type="SAM" id="MobiDB-lite"/>
    </source>
</evidence>
<dbReference type="GO" id="GO:0004930">
    <property type="term" value="F:G protein-coupled receptor activity"/>
    <property type="evidence" value="ECO:0007669"/>
    <property type="project" value="UniProtKB-KW"/>
</dbReference>
<dbReference type="PROSITE" id="PS50262">
    <property type="entry name" value="G_PROTEIN_RECEP_F1_2"/>
    <property type="match status" value="1"/>
</dbReference>
<dbReference type="Proteomes" id="UP001497482">
    <property type="component" value="Chromosome 8"/>
</dbReference>
<sequence>MNSSIHCGDNVSVWEEQSQQMYTYFYLLLFVPGLLLNTTALWVLYRHISKKTKAVIFMMNLAFADLAHILSLPLRIYYYFTHHWPFGRKVCLLCFYLKYLNMYAAIMFLVCISVQRCFFLLKPFSARRWRRRYDLLISSILWAVVALGCCPFILMRSSSSSSSSSLSINHQPTISNLTHLSHISSNLSNAKSETQADGCFNDLPTRHVSSSVAVVMGLEDLRQQMARDLTNFREIIKEDMKTQLDVLNVNINQKLEAASRQIEDATRRLEEVEIKAAGAEKWDLAVRDTLLDLINNQRALQSKMSDLEGRSRRNNIRIYGIAEKTEGTSMPAFIESFILNELRESIGVQRGADLGIERAHRALGPQPPTGAPPRSIVIRFLSFTTKEKVLQAAWKKQMFVQNKRVFFDHDYATDVQQRRKEYTPIKKILKENQIRFQTPLTRIRIHFDTGSVTCNDPHAAVAELEKRGFSVGPIRAKKPADHNADTLSKLLPWRTVGPHRAGKDYQESIRERLRGFQRPDQEDNSHEE</sequence>
<dbReference type="Gene3D" id="3.30.70.1820">
    <property type="entry name" value="L1 transposable element, RRM domain"/>
    <property type="match status" value="1"/>
</dbReference>
<dbReference type="PANTHER" id="PTHR24232:SF6">
    <property type="entry name" value="PURINERGIC RECEPTOR P2Y, G-PROTEIN COUPLED 10B"/>
    <property type="match status" value="1"/>
</dbReference>
<evidence type="ECO:0000259" key="12">
    <source>
        <dbReference type="PROSITE" id="PS50262"/>
    </source>
</evidence>
<feature type="coiled-coil region" evidence="9">
    <location>
        <begin position="248"/>
        <end position="310"/>
    </location>
</feature>
<evidence type="ECO:0000313" key="14">
    <source>
        <dbReference type="Proteomes" id="UP001497482"/>
    </source>
</evidence>
<gene>
    <name evidence="13" type="ORF">KC01_LOCUS40169</name>
</gene>
<evidence type="ECO:0000256" key="1">
    <source>
        <dbReference type="ARBA" id="ARBA00004141"/>
    </source>
</evidence>
<feature type="transmembrane region" description="Helical" evidence="11">
    <location>
        <begin position="133"/>
        <end position="154"/>
    </location>
</feature>
<evidence type="ECO:0000256" key="4">
    <source>
        <dbReference type="ARBA" id="ARBA00023040"/>
    </source>
</evidence>
<keyword evidence="8" id="KW-0807">Transducer</keyword>
<accession>A0AAV2ML99</accession>
<dbReference type="GO" id="GO:0005886">
    <property type="term" value="C:plasma membrane"/>
    <property type="evidence" value="ECO:0007669"/>
    <property type="project" value="TreeGrafter"/>
</dbReference>
<evidence type="ECO:0000313" key="13">
    <source>
        <dbReference type="EMBL" id="CAL1614080.1"/>
    </source>
</evidence>
<feature type="transmembrane region" description="Helical" evidence="11">
    <location>
        <begin position="57"/>
        <end position="80"/>
    </location>
</feature>
<keyword evidence="9" id="KW-0175">Coiled coil</keyword>
<keyword evidence="14" id="KW-1185">Reference proteome</keyword>
<feature type="transmembrane region" description="Helical" evidence="11">
    <location>
        <begin position="100"/>
        <end position="121"/>
    </location>
</feature>
<evidence type="ECO:0000256" key="9">
    <source>
        <dbReference type="SAM" id="Coils"/>
    </source>
</evidence>
<evidence type="ECO:0000256" key="2">
    <source>
        <dbReference type="ARBA" id="ARBA00022692"/>
    </source>
</evidence>
<feature type="transmembrane region" description="Helical" evidence="11">
    <location>
        <begin position="24"/>
        <end position="45"/>
    </location>
</feature>
<keyword evidence="4" id="KW-0297">G-protein coupled receptor</keyword>
<feature type="compositionally biased region" description="Basic and acidic residues" evidence="10">
    <location>
        <begin position="501"/>
        <end position="528"/>
    </location>
</feature>
<evidence type="ECO:0000256" key="5">
    <source>
        <dbReference type="ARBA" id="ARBA00023136"/>
    </source>
</evidence>
<name>A0AAV2ML99_KNICA</name>
<protein>
    <recommendedName>
        <fullName evidence="12">G-protein coupled receptors family 1 profile domain-containing protein</fullName>
    </recommendedName>
</protein>
<evidence type="ECO:0000256" key="11">
    <source>
        <dbReference type="SAM" id="Phobius"/>
    </source>
</evidence>
<keyword evidence="2 11" id="KW-0812">Transmembrane</keyword>
<dbReference type="GO" id="GO:0035025">
    <property type="term" value="P:positive regulation of Rho protein signal transduction"/>
    <property type="evidence" value="ECO:0007669"/>
    <property type="project" value="TreeGrafter"/>
</dbReference>